<evidence type="ECO:0000313" key="1">
    <source>
        <dbReference type="EMBL" id="QJA71356.1"/>
    </source>
</evidence>
<protein>
    <submittedName>
        <fullName evidence="1">Uncharacterized protein</fullName>
    </submittedName>
</protein>
<gene>
    <name evidence="1" type="ORF">MM415A03243_0011</name>
</gene>
<dbReference type="AlphaFoldDB" id="A0A6M3JN88"/>
<sequence>MLRGYQSGFPPGHWLFLNYSLFGESDYFSRNPKIYSGQTKHRVNNGQESFWDELSDTRNAVH</sequence>
<organism evidence="1">
    <name type="scientific">viral metagenome</name>
    <dbReference type="NCBI Taxonomy" id="1070528"/>
    <lineage>
        <taxon>unclassified sequences</taxon>
        <taxon>metagenomes</taxon>
        <taxon>organismal metagenomes</taxon>
    </lineage>
</organism>
<reference evidence="1" key="1">
    <citation type="submission" date="2020-03" db="EMBL/GenBank/DDBJ databases">
        <title>The deep terrestrial virosphere.</title>
        <authorList>
            <person name="Holmfeldt K."/>
            <person name="Nilsson E."/>
            <person name="Simone D."/>
            <person name="Lopez-Fernandez M."/>
            <person name="Wu X."/>
            <person name="de Brujin I."/>
            <person name="Lundin D."/>
            <person name="Andersson A."/>
            <person name="Bertilsson S."/>
            <person name="Dopson M."/>
        </authorList>
    </citation>
    <scope>NUCLEOTIDE SEQUENCE</scope>
    <source>
        <strain evidence="1">MM415A03243</strain>
    </source>
</reference>
<accession>A0A6M3JN88</accession>
<name>A0A6M3JN88_9ZZZZ</name>
<proteinExistence type="predicted"/>
<dbReference type="EMBL" id="MT141866">
    <property type="protein sequence ID" value="QJA71356.1"/>
    <property type="molecule type" value="Genomic_DNA"/>
</dbReference>